<reference evidence="2 3" key="1">
    <citation type="submission" date="2018-05" db="EMBL/GenBank/DDBJ databases">
        <title>Genomic Encyclopedia of Archaeal and Bacterial Type Strains, Phase II (KMG-II): from individual species to whole genera.</title>
        <authorList>
            <person name="Goeker M."/>
        </authorList>
    </citation>
    <scope>NUCLEOTIDE SEQUENCE [LARGE SCALE GENOMIC DNA]</scope>
    <source>
        <strain evidence="2 3">DSM 22214</strain>
    </source>
</reference>
<dbReference type="AlphaFoldDB" id="A0A316EDM7"/>
<keyword evidence="3" id="KW-1185">Reference proteome</keyword>
<dbReference type="Gene3D" id="3.30.950.30">
    <property type="entry name" value="Schlafen, AAA domain"/>
    <property type="match status" value="1"/>
</dbReference>
<evidence type="ECO:0000313" key="3">
    <source>
        <dbReference type="Proteomes" id="UP000245489"/>
    </source>
</evidence>
<proteinExistence type="predicted"/>
<name>A0A316EDM7_9BACT</name>
<dbReference type="GO" id="GO:0003677">
    <property type="term" value="F:DNA binding"/>
    <property type="evidence" value="ECO:0007669"/>
    <property type="project" value="UniProtKB-KW"/>
</dbReference>
<keyword evidence="2" id="KW-0238">DNA-binding</keyword>
<evidence type="ECO:0000313" key="2">
    <source>
        <dbReference type="EMBL" id="PWK26737.1"/>
    </source>
</evidence>
<dbReference type="PANTHER" id="PTHR30595:SF6">
    <property type="entry name" value="SCHLAFEN ALBA-2 DOMAIN-CONTAINING PROTEIN"/>
    <property type="match status" value="1"/>
</dbReference>
<gene>
    <name evidence="2" type="ORF">LV89_02246</name>
</gene>
<protein>
    <submittedName>
        <fullName evidence="2">Putative DNA-binding protein</fullName>
    </submittedName>
</protein>
<organism evidence="2 3">
    <name type="scientific">Arcicella aurantiaca</name>
    <dbReference type="NCBI Taxonomy" id="591202"/>
    <lineage>
        <taxon>Bacteria</taxon>
        <taxon>Pseudomonadati</taxon>
        <taxon>Bacteroidota</taxon>
        <taxon>Cytophagia</taxon>
        <taxon>Cytophagales</taxon>
        <taxon>Flectobacillaceae</taxon>
        <taxon>Arcicella</taxon>
    </lineage>
</organism>
<dbReference type="Proteomes" id="UP000245489">
    <property type="component" value="Unassembled WGS sequence"/>
</dbReference>
<dbReference type="RefSeq" id="WP_109742981.1">
    <property type="nucleotide sequence ID" value="NZ_QGGO01000010.1"/>
</dbReference>
<dbReference type="InterPro" id="IPR038461">
    <property type="entry name" value="Schlafen_AlbA_2_dom_sf"/>
</dbReference>
<dbReference type="EMBL" id="QGGO01000010">
    <property type="protein sequence ID" value="PWK26737.1"/>
    <property type="molecule type" value="Genomic_DNA"/>
</dbReference>
<feature type="domain" description="Schlafen AlbA-2" evidence="1">
    <location>
        <begin position="14"/>
        <end position="129"/>
    </location>
</feature>
<accession>A0A316EDM7</accession>
<dbReference type="OrthoDB" id="9810282at2"/>
<dbReference type="PANTHER" id="PTHR30595">
    <property type="entry name" value="GLPR-RELATED TRANSCRIPTIONAL REPRESSOR"/>
    <property type="match status" value="1"/>
</dbReference>
<sequence length="212" mass="24086">MIEKEFLKLLKQKESIHLEFKSRIENPHKAARILAAFSNTSGGKLVVGVDDDKTIKGCSELEEMTKIIQAANELVVPPIDIQYSSYTHEGKRKVLIVNVQESSQKPHEAIDEKQNSIVFVRANDQTTPVTKEMTQILDKYDDTVDKELLAQPNVKALIIYLKRNMKVTAKEYAKLVNISPYRATKLLEGLTYGGILLMLSKQKPTQFVLKKW</sequence>
<comment type="caution">
    <text evidence="2">The sequence shown here is derived from an EMBL/GenBank/DDBJ whole genome shotgun (WGS) entry which is preliminary data.</text>
</comment>
<dbReference type="InterPro" id="IPR007421">
    <property type="entry name" value="Schlafen_AlbA_2_dom"/>
</dbReference>
<evidence type="ECO:0000259" key="1">
    <source>
        <dbReference type="Pfam" id="PF04326"/>
    </source>
</evidence>
<dbReference type="Pfam" id="PF04326">
    <property type="entry name" value="SLFN_AlbA_2"/>
    <property type="match status" value="1"/>
</dbReference>